<proteinExistence type="predicted"/>
<name>A0A2P2N7J3_RHIMU</name>
<protein>
    <submittedName>
        <fullName evidence="2">Uncharacterized protein</fullName>
    </submittedName>
</protein>
<evidence type="ECO:0000256" key="1">
    <source>
        <dbReference type="SAM" id="Phobius"/>
    </source>
</evidence>
<dbReference type="AlphaFoldDB" id="A0A2P2N7J3"/>
<dbReference type="EMBL" id="GGEC01057974">
    <property type="protein sequence ID" value="MBX38458.1"/>
    <property type="molecule type" value="Transcribed_RNA"/>
</dbReference>
<keyword evidence="1" id="KW-0812">Transmembrane</keyword>
<accession>A0A2P2N7J3</accession>
<sequence>MIAKNDDVVSRWCSSITKFRLGGSEPRPRGDDAQGVTDKMVSILVALPRLASDLHRLCAHLYRLFFVIIFNFLAFTAFLFNILGL</sequence>
<keyword evidence="1" id="KW-1133">Transmembrane helix</keyword>
<evidence type="ECO:0000313" key="2">
    <source>
        <dbReference type="EMBL" id="MBX38458.1"/>
    </source>
</evidence>
<feature type="transmembrane region" description="Helical" evidence="1">
    <location>
        <begin position="64"/>
        <end position="83"/>
    </location>
</feature>
<organism evidence="2">
    <name type="scientific">Rhizophora mucronata</name>
    <name type="common">Asiatic mangrove</name>
    <dbReference type="NCBI Taxonomy" id="61149"/>
    <lineage>
        <taxon>Eukaryota</taxon>
        <taxon>Viridiplantae</taxon>
        <taxon>Streptophyta</taxon>
        <taxon>Embryophyta</taxon>
        <taxon>Tracheophyta</taxon>
        <taxon>Spermatophyta</taxon>
        <taxon>Magnoliopsida</taxon>
        <taxon>eudicotyledons</taxon>
        <taxon>Gunneridae</taxon>
        <taxon>Pentapetalae</taxon>
        <taxon>rosids</taxon>
        <taxon>fabids</taxon>
        <taxon>Malpighiales</taxon>
        <taxon>Rhizophoraceae</taxon>
        <taxon>Rhizophora</taxon>
    </lineage>
</organism>
<keyword evidence="1" id="KW-0472">Membrane</keyword>
<reference evidence="2" key="1">
    <citation type="submission" date="2018-02" db="EMBL/GenBank/DDBJ databases">
        <title>Rhizophora mucronata_Transcriptome.</title>
        <authorList>
            <person name="Meera S.P."/>
            <person name="Sreeshan A."/>
            <person name="Augustine A."/>
        </authorList>
    </citation>
    <scope>NUCLEOTIDE SEQUENCE</scope>
    <source>
        <tissue evidence="2">Leaf</tissue>
    </source>
</reference>